<dbReference type="Pfam" id="PF00528">
    <property type="entry name" value="BPD_transp_1"/>
    <property type="match status" value="2"/>
</dbReference>
<dbReference type="GO" id="GO:0055085">
    <property type="term" value="P:transmembrane transport"/>
    <property type="evidence" value="ECO:0007669"/>
    <property type="project" value="InterPro"/>
</dbReference>
<gene>
    <name evidence="9" type="ORF">BC793_13273</name>
</gene>
<dbReference type="InterPro" id="IPR000515">
    <property type="entry name" value="MetI-like"/>
</dbReference>
<dbReference type="Proteomes" id="UP000245697">
    <property type="component" value="Unassembled WGS sequence"/>
</dbReference>
<keyword evidence="6 7" id="KW-0472">Membrane</keyword>
<organism evidence="9 10">
    <name type="scientific">Actinoplanes xinjiangensis</name>
    <dbReference type="NCBI Taxonomy" id="512350"/>
    <lineage>
        <taxon>Bacteria</taxon>
        <taxon>Bacillati</taxon>
        <taxon>Actinomycetota</taxon>
        <taxon>Actinomycetes</taxon>
        <taxon>Micromonosporales</taxon>
        <taxon>Micromonosporaceae</taxon>
        <taxon>Actinoplanes</taxon>
    </lineage>
</organism>
<feature type="transmembrane region" description="Helical" evidence="7">
    <location>
        <begin position="432"/>
        <end position="464"/>
    </location>
</feature>
<feature type="transmembrane region" description="Helical" evidence="7">
    <location>
        <begin position="12"/>
        <end position="31"/>
    </location>
</feature>
<dbReference type="AlphaFoldDB" id="A0A316F535"/>
<evidence type="ECO:0000256" key="2">
    <source>
        <dbReference type="ARBA" id="ARBA00022448"/>
    </source>
</evidence>
<dbReference type="PANTHER" id="PTHR43386">
    <property type="entry name" value="OLIGOPEPTIDE TRANSPORT SYSTEM PERMEASE PROTEIN APPC"/>
    <property type="match status" value="1"/>
</dbReference>
<dbReference type="InterPro" id="IPR035906">
    <property type="entry name" value="MetI-like_sf"/>
</dbReference>
<evidence type="ECO:0000256" key="4">
    <source>
        <dbReference type="ARBA" id="ARBA00022692"/>
    </source>
</evidence>
<evidence type="ECO:0000256" key="7">
    <source>
        <dbReference type="RuleBase" id="RU363032"/>
    </source>
</evidence>
<feature type="transmembrane region" description="Helical" evidence="7">
    <location>
        <begin position="336"/>
        <end position="353"/>
    </location>
</feature>
<dbReference type="CDD" id="cd06261">
    <property type="entry name" value="TM_PBP2"/>
    <property type="match status" value="1"/>
</dbReference>
<feature type="transmembrane region" description="Helical" evidence="7">
    <location>
        <begin position="391"/>
        <end position="412"/>
    </location>
</feature>
<reference evidence="9 10" key="1">
    <citation type="submission" date="2018-05" db="EMBL/GenBank/DDBJ databases">
        <title>Genomic Encyclopedia of Archaeal and Bacterial Type Strains, Phase II (KMG-II): from individual species to whole genera.</title>
        <authorList>
            <person name="Goeker M."/>
        </authorList>
    </citation>
    <scope>NUCLEOTIDE SEQUENCE [LARGE SCALE GENOMIC DNA]</scope>
    <source>
        <strain evidence="9 10">DSM 45184</strain>
    </source>
</reference>
<feature type="transmembrane region" description="Helical" evidence="7">
    <location>
        <begin position="184"/>
        <end position="205"/>
    </location>
</feature>
<dbReference type="GO" id="GO:0005886">
    <property type="term" value="C:plasma membrane"/>
    <property type="evidence" value="ECO:0007669"/>
    <property type="project" value="UniProtKB-SubCell"/>
</dbReference>
<name>A0A316F535_9ACTN</name>
<dbReference type="EMBL" id="QGGR01000032">
    <property type="protein sequence ID" value="PWK31724.1"/>
    <property type="molecule type" value="Genomic_DNA"/>
</dbReference>
<evidence type="ECO:0000256" key="6">
    <source>
        <dbReference type="ARBA" id="ARBA00023136"/>
    </source>
</evidence>
<dbReference type="PANTHER" id="PTHR43386:SF1">
    <property type="entry name" value="D,D-DIPEPTIDE TRANSPORT SYSTEM PERMEASE PROTEIN DDPC-RELATED"/>
    <property type="match status" value="1"/>
</dbReference>
<keyword evidence="4 7" id="KW-0812">Transmembrane</keyword>
<accession>A0A316F535</accession>
<feature type="transmembrane region" description="Helical" evidence="7">
    <location>
        <begin position="285"/>
        <end position="307"/>
    </location>
</feature>
<comment type="similarity">
    <text evidence="7">Belongs to the binding-protein-dependent transport system permease family.</text>
</comment>
<feature type="transmembrane region" description="Helical" evidence="7">
    <location>
        <begin position="551"/>
        <end position="574"/>
    </location>
</feature>
<feature type="transmembrane region" description="Helical" evidence="7">
    <location>
        <begin position="108"/>
        <end position="132"/>
    </location>
</feature>
<dbReference type="Gene3D" id="1.10.3720.10">
    <property type="entry name" value="MetI-like"/>
    <property type="match status" value="1"/>
</dbReference>
<feature type="transmembrane region" description="Helical" evidence="7">
    <location>
        <begin position="476"/>
        <end position="493"/>
    </location>
</feature>
<evidence type="ECO:0000256" key="3">
    <source>
        <dbReference type="ARBA" id="ARBA00022475"/>
    </source>
</evidence>
<keyword evidence="5 7" id="KW-1133">Transmembrane helix</keyword>
<protein>
    <submittedName>
        <fullName evidence="9">Peptide/nickel transport system permease protein</fullName>
    </submittedName>
</protein>
<evidence type="ECO:0000313" key="10">
    <source>
        <dbReference type="Proteomes" id="UP000245697"/>
    </source>
</evidence>
<evidence type="ECO:0000259" key="8">
    <source>
        <dbReference type="PROSITE" id="PS50928"/>
    </source>
</evidence>
<dbReference type="InterPro" id="IPR050366">
    <property type="entry name" value="BP-dependent_transpt_permease"/>
</dbReference>
<evidence type="ECO:0000256" key="1">
    <source>
        <dbReference type="ARBA" id="ARBA00004651"/>
    </source>
</evidence>
<proteinExistence type="inferred from homology"/>
<feature type="transmembrane region" description="Helical" evidence="7">
    <location>
        <begin position="144"/>
        <end position="172"/>
    </location>
</feature>
<dbReference type="PROSITE" id="PS50928">
    <property type="entry name" value="ABC_TM1"/>
    <property type="match status" value="1"/>
</dbReference>
<evidence type="ECO:0000256" key="5">
    <source>
        <dbReference type="ARBA" id="ARBA00022989"/>
    </source>
</evidence>
<comment type="subcellular location">
    <subcellularLocation>
        <location evidence="1 7">Cell membrane</location>
        <topology evidence="1 7">Multi-pass membrane protein</topology>
    </subcellularLocation>
</comment>
<feature type="transmembrane region" description="Helical" evidence="7">
    <location>
        <begin position="247"/>
        <end position="265"/>
    </location>
</feature>
<dbReference type="RefSeq" id="WP_203896570.1">
    <property type="nucleotide sequence ID" value="NZ_BONA01000088.1"/>
</dbReference>
<keyword evidence="10" id="KW-1185">Reference proteome</keyword>
<evidence type="ECO:0000313" key="9">
    <source>
        <dbReference type="EMBL" id="PWK31724.1"/>
    </source>
</evidence>
<sequence>MTGWPDRLGRMGVLACAVGGLAVVVAALPWLRGDDPARSVLRARLEDRDPDPAALAAVRSELHLADNPVQGAADWLTDAARGEFGTSWVTGEPVRDLLLTAAGVSTSLAGAASAVAVVVGLALAAPVVWALSGECRSPGRCTRGVRVAGAVVAALSEVALAAALLTLVAVRWRLAPVAGWFGPSYMLLPALALGVPSGGLFARLVGTAADAIAGETWVRTWRAAGCGRITLTVAIVRRAVTAAVPQVAALFMGLLGGAVVVEEMFAVPGLGRLSLHAALAQDLPVLQGCVLTLVLAGTAAGASGIAAQRVLLGPAGAAAALAPAGPARPRRPHRRTPLPVAAVLTAPILAGLLRDPHGVRLERRLSGPSWAYPLGTDPVGRDVLARFGHGAVLTIGTAAAVTAVGLIVGLVVGLRGSAARVGVVDIVNALPFVLVGLVLAAVLGPGLLCAAISAALVACVPIAIHTRSLATEVRASGYHQAAVLAGAGAGWILRRHLLPAVTGPVLAYALTRVPSTALAIAALGFLGLGLGHDTPEWGAELAAAIDYLERAPTLVTAPVLGLVLLGVLAGSAPVELGRRTAL</sequence>
<comment type="caution">
    <text evidence="9">The sequence shown here is derived from an EMBL/GenBank/DDBJ whole genome shotgun (WGS) entry which is preliminary data.</text>
</comment>
<keyword evidence="2 7" id="KW-0813">Transport</keyword>
<feature type="domain" description="ABC transmembrane type-1" evidence="8">
    <location>
        <begin position="387"/>
        <end position="573"/>
    </location>
</feature>
<keyword evidence="3" id="KW-1003">Cell membrane</keyword>
<dbReference type="SUPFAM" id="SSF161098">
    <property type="entry name" value="MetI-like"/>
    <property type="match status" value="1"/>
</dbReference>
<feature type="transmembrane region" description="Helical" evidence="7">
    <location>
        <begin position="505"/>
        <end position="531"/>
    </location>
</feature>